<name>A0A6J6YK33_9ZZZZ</name>
<dbReference type="InterPro" id="IPR024079">
    <property type="entry name" value="MetalloPept_cat_dom_sf"/>
</dbReference>
<dbReference type="EMBL" id="CAFAAQ010000082">
    <property type="protein sequence ID" value="CAB4808905.1"/>
    <property type="molecule type" value="Genomic_DNA"/>
</dbReference>
<keyword evidence="2" id="KW-1133">Transmembrane helix</keyword>
<dbReference type="Gene3D" id="3.40.390.10">
    <property type="entry name" value="Collagenase (Catalytic Domain)"/>
    <property type="match status" value="1"/>
</dbReference>
<keyword evidence="2" id="KW-0472">Membrane</keyword>
<reference evidence="3" key="1">
    <citation type="submission" date="2020-05" db="EMBL/GenBank/DDBJ databases">
        <authorList>
            <person name="Chiriac C."/>
            <person name="Salcher M."/>
            <person name="Ghai R."/>
            <person name="Kavagutti S V."/>
        </authorList>
    </citation>
    <scope>NUCLEOTIDE SEQUENCE</scope>
</reference>
<evidence type="ECO:0000313" key="3">
    <source>
        <dbReference type="EMBL" id="CAB4808905.1"/>
    </source>
</evidence>
<protein>
    <submittedName>
        <fullName evidence="3">Unannotated protein</fullName>
    </submittedName>
</protein>
<proteinExistence type="predicted"/>
<dbReference type="GO" id="GO:0008237">
    <property type="term" value="F:metallopeptidase activity"/>
    <property type="evidence" value="ECO:0007669"/>
    <property type="project" value="InterPro"/>
</dbReference>
<feature type="transmembrane region" description="Helical" evidence="2">
    <location>
        <begin position="58"/>
        <end position="76"/>
    </location>
</feature>
<dbReference type="AlphaFoldDB" id="A0A6J6YK33"/>
<dbReference type="EMBL" id="CAFBPW010000090">
    <property type="protein sequence ID" value="CAB5033842.1"/>
    <property type="molecule type" value="Genomic_DNA"/>
</dbReference>
<evidence type="ECO:0000256" key="1">
    <source>
        <dbReference type="SAM" id="MobiDB-lite"/>
    </source>
</evidence>
<keyword evidence="2" id="KW-0812">Transmembrane</keyword>
<sequence>MGEGDLSSEQLRRDIERAARSRNLQARLAAEDAQKSQLKGQQKRRIKTLNRKTQLQKYLGPVLAVGLVAVVIWMNYSNNGSMVASPQRPENYPPQDLSVSDEPLGVPPAAPNPSGPYEFLMKQPEGGGPVAWDPCRPVRYVVNSTGAPAGASALVAEAISRTAAATGLQFEDAGLSDEPWTKDRDPYQPDRYGDRWAPALISWSTASAVPGLAGYIGGLGGGVPRPDLQTGELAYVSGGLVLDSEDLGPRIVQPGGPDAVRAVIQHELGHMVGLDHVADPAQLMFAGGSTSSPIDWGAGDLAGLHALGTGTCLPEL</sequence>
<feature type="region of interest" description="Disordered" evidence="1">
    <location>
        <begin position="82"/>
        <end position="106"/>
    </location>
</feature>
<gene>
    <name evidence="3" type="ORF">UFOPK3046_01016</name>
    <name evidence="4" type="ORF">UFOPK4173_00915</name>
</gene>
<accession>A0A6J6YK33</accession>
<evidence type="ECO:0000313" key="4">
    <source>
        <dbReference type="EMBL" id="CAB5033842.1"/>
    </source>
</evidence>
<organism evidence="3">
    <name type="scientific">freshwater metagenome</name>
    <dbReference type="NCBI Taxonomy" id="449393"/>
    <lineage>
        <taxon>unclassified sequences</taxon>
        <taxon>metagenomes</taxon>
        <taxon>ecological metagenomes</taxon>
    </lineage>
</organism>
<dbReference type="SUPFAM" id="SSF55486">
    <property type="entry name" value="Metalloproteases ('zincins'), catalytic domain"/>
    <property type="match status" value="1"/>
</dbReference>
<evidence type="ECO:0000256" key="2">
    <source>
        <dbReference type="SAM" id="Phobius"/>
    </source>
</evidence>